<dbReference type="EMBL" id="QGMZ01000020">
    <property type="protein sequence ID" value="PWR73280.1"/>
    <property type="molecule type" value="Genomic_DNA"/>
</dbReference>
<keyword evidence="2" id="KW-1185">Reference proteome</keyword>
<comment type="caution">
    <text evidence="1">The sequence shown here is derived from an EMBL/GenBank/DDBJ whole genome shotgun (WGS) entry which is preliminary data.</text>
</comment>
<sequence length="86" mass="9953">MTKSSNRITVWQLVPISLMGYSHRENVGTRTTSGNNTSFGLMYVSPRYYKELTEFSFGWIIVKSHLVYNTTRHSDGMPKNMNNIFL</sequence>
<proteinExistence type="predicted"/>
<name>A0A2V2N3Y4_9EURY</name>
<gene>
    <name evidence="1" type="ORF">DLD82_11010</name>
</gene>
<dbReference type="AlphaFoldDB" id="A0A2V2N3Y4"/>
<protein>
    <submittedName>
        <fullName evidence="1">Uncharacterized protein</fullName>
    </submittedName>
</protein>
<evidence type="ECO:0000313" key="1">
    <source>
        <dbReference type="EMBL" id="PWR73280.1"/>
    </source>
</evidence>
<reference evidence="1 2" key="1">
    <citation type="submission" date="2018-05" db="EMBL/GenBank/DDBJ databases">
        <title>Draft genome of Methanospirillum stamsii Pt1.</title>
        <authorList>
            <person name="Dueholm M.S."/>
            <person name="Nielsen P.H."/>
            <person name="Bakmann L.F."/>
            <person name="Otzen D.E."/>
        </authorList>
    </citation>
    <scope>NUCLEOTIDE SEQUENCE [LARGE SCALE GENOMIC DNA]</scope>
    <source>
        <strain evidence="1 2">Pt1</strain>
    </source>
</reference>
<accession>A0A2V2N3Y4</accession>
<organism evidence="1 2">
    <name type="scientific">Methanospirillum stamsii</name>
    <dbReference type="NCBI Taxonomy" id="1277351"/>
    <lineage>
        <taxon>Archaea</taxon>
        <taxon>Methanobacteriati</taxon>
        <taxon>Methanobacteriota</taxon>
        <taxon>Stenosarchaea group</taxon>
        <taxon>Methanomicrobia</taxon>
        <taxon>Methanomicrobiales</taxon>
        <taxon>Methanospirillaceae</taxon>
        <taxon>Methanospirillum</taxon>
    </lineage>
</organism>
<evidence type="ECO:0000313" key="2">
    <source>
        <dbReference type="Proteomes" id="UP000245934"/>
    </source>
</evidence>
<dbReference type="Proteomes" id="UP000245934">
    <property type="component" value="Unassembled WGS sequence"/>
</dbReference>